<evidence type="ECO:0000313" key="2">
    <source>
        <dbReference type="Proteomes" id="UP001180020"/>
    </source>
</evidence>
<keyword evidence="2" id="KW-1185">Reference proteome</keyword>
<reference evidence="1" key="2">
    <citation type="submission" date="2023-06" db="EMBL/GenBank/DDBJ databases">
        <authorList>
            <person name="Ma L."/>
            <person name="Liu K.-W."/>
            <person name="Li Z."/>
            <person name="Hsiao Y.-Y."/>
            <person name="Qi Y."/>
            <person name="Fu T."/>
            <person name="Tang G."/>
            <person name="Zhang D."/>
            <person name="Sun W.-H."/>
            <person name="Liu D.-K."/>
            <person name="Li Y."/>
            <person name="Chen G.-Z."/>
            <person name="Liu X.-D."/>
            <person name="Liao X.-Y."/>
            <person name="Jiang Y.-T."/>
            <person name="Yu X."/>
            <person name="Hao Y."/>
            <person name="Huang J."/>
            <person name="Zhao X.-W."/>
            <person name="Ke S."/>
            <person name="Chen Y.-Y."/>
            <person name="Wu W.-L."/>
            <person name="Hsu J.-L."/>
            <person name="Lin Y.-F."/>
            <person name="Huang M.-D."/>
            <person name="Li C.-Y."/>
            <person name="Huang L."/>
            <person name="Wang Z.-W."/>
            <person name="Zhao X."/>
            <person name="Zhong W.-Y."/>
            <person name="Peng D.-H."/>
            <person name="Ahmad S."/>
            <person name="Lan S."/>
            <person name="Zhang J.-S."/>
            <person name="Tsai W.-C."/>
            <person name="Van De Peer Y."/>
            <person name="Liu Z.-J."/>
        </authorList>
    </citation>
    <scope>NUCLEOTIDE SEQUENCE</scope>
    <source>
        <strain evidence="1">CP</strain>
        <tissue evidence="1">Leaves</tissue>
    </source>
</reference>
<gene>
    <name evidence="1" type="ORF">QJS10_CPB04g01605</name>
</gene>
<sequence length="57" mass="6618">MLSKMGSCFDSDMDSCKCRLESPFIQMCLSDDIIAAYERWSFKEPLPKDAQKKFCEL</sequence>
<organism evidence="1 2">
    <name type="scientific">Acorus calamus</name>
    <name type="common">Sweet flag</name>
    <dbReference type="NCBI Taxonomy" id="4465"/>
    <lineage>
        <taxon>Eukaryota</taxon>
        <taxon>Viridiplantae</taxon>
        <taxon>Streptophyta</taxon>
        <taxon>Embryophyta</taxon>
        <taxon>Tracheophyta</taxon>
        <taxon>Spermatophyta</taxon>
        <taxon>Magnoliopsida</taxon>
        <taxon>Liliopsida</taxon>
        <taxon>Acoraceae</taxon>
        <taxon>Acorus</taxon>
    </lineage>
</organism>
<accession>A0AAV9EXJ7</accession>
<name>A0AAV9EXJ7_ACOCL</name>
<dbReference type="EMBL" id="JAUJYO010000004">
    <property type="protein sequence ID" value="KAK1318456.1"/>
    <property type="molecule type" value="Genomic_DNA"/>
</dbReference>
<dbReference type="Proteomes" id="UP001180020">
    <property type="component" value="Unassembled WGS sequence"/>
</dbReference>
<protein>
    <submittedName>
        <fullName evidence="1">Uncharacterized protein</fullName>
    </submittedName>
</protein>
<proteinExistence type="predicted"/>
<dbReference type="AlphaFoldDB" id="A0AAV9EXJ7"/>
<reference evidence="1" key="1">
    <citation type="journal article" date="2023" name="Nat. Commun.">
        <title>Diploid and tetraploid genomes of Acorus and the evolution of monocots.</title>
        <authorList>
            <person name="Ma L."/>
            <person name="Liu K.W."/>
            <person name="Li Z."/>
            <person name="Hsiao Y.Y."/>
            <person name="Qi Y."/>
            <person name="Fu T."/>
            <person name="Tang G.D."/>
            <person name="Zhang D."/>
            <person name="Sun W.H."/>
            <person name="Liu D.K."/>
            <person name="Li Y."/>
            <person name="Chen G.Z."/>
            <person name="Liu X.D."/>
            <person name="Liao X.Y."/>
            <person name="Jiang Y.T."/>
            <person name="Yu X."/>
            <person name="Hao Y."/>
            <person name="Huang J."/>
            <person name="Zhao X.W."/>
            <person name="Ke S."/>
            <person name="Chen Y.Y."/>
            <person name="Wu W.L."/>
            <person name="Hsu J.L."/>
            <person name="Lin Y.F."/>
            <person name="Huang M.D."/>
            <person name="Li C.Y."/>
            <person name="Huang L."/>
            <person name="Wang Z.W."/>
            <person name="Zhao X."/>
            <person name="Zhong W.Y."/>
            <person name="Peng D.H."/>
            <person name="Ahmad S."/>
            <person name="Lan S."/>
            <person name="Zhang J.S."/>
            <person name="Tsai W.C."/>
            <person name="Van de Peer Y."/>
            <person name="Liu Z.J."/>
        </authorList>
    </citation>
    <scope>NUCLEOTIDE SEQUENCE</scope>
    <source>
        <strain evidence="1">CP</strain>
    </source>
</reference>
<evidence type="ECO:0000313" key="1">
    <source>
        <dbReference type="EMBL" id="KAK1318456.1"/>
    </source>
</evidence>
<comment type="caution">
    <text evidence="1">The sequence shown here is derived from an EMBL/GenBank/DDBJ whole genome shotgun (WGS) entry which is preliminary data.</text>
</comment>